<keyword evidence="6" id="KW-0408">Iron</keyword>
<evidence type="ECO:0000256" key="7">
    <source>
        <dbReference type="ARBA" id="ARBA00023014"/>
    </source>
</evidence>
<keyword evidence="2" id="KW-0004">4Fe-4S</keyword>
<proteinExistence type="predicted"/>
<dbReference type="Proteomes" id="UP000824141">
    <property type="component" value="Unassembled WGS sequence"/>
</dbReference>
<dbReference type="GO" id="GO:0046872">
    <property type="term" value="F:metal ion binding"/>
    <property type="evidence" value="ECO:0007669"/>
    <property type="project" value="UniProtKB-KW"/>
</dbReference>
<accession>A0A9D1K2I7</accession>
<sequence length="261" mass="27943">MTFPEKPFRTHGGAAVPHHKNTAQMESVILPCPSQVTIPMQQHVGAPCKPLVKVGDLVQVGQKIGDSDAFVSAPIHASISGKVSAVTKVALPGGQMVDAVVIESDGQMTVSPEVKPPVVNSPEDFIRAVHESGLVGLGGAGFPAHVKLNVPKDKHLDTLIVNAAECEPYITADNREALENSWAVLSGVYAVRDLLSLERVIIAVEDNKPDVVEVLRKVADNPKLDPEDRVRILPLHARYPQGAEKVLVQSCTNRVIPLGKL</sequence>
<gene>
    <name evidence="11" type="ORF">IAD03_06090</name>
</gene>
<keyword evidence="7" id="KW-0411">Iron-sulfur</keyword>
<dbReference type="Pfam" id="PF13375">
    <property type="entry name" value="RnfC_N"/>
    <property type="match status" value="1"/>
</dbReference>
<dbReference type="EMBL" id="DVJM01000122">
    <property type="protein sequence ID" value="HIS78922.1"/>
    <property type="molecule type" value="Genomic_DNA"/>
</dbReference>
<evidence type="ECO:0000256" key="5">
    <source>
        <dbReference type="ARBA" id="ARBA00022982"/>
    </source>
</evidence>
<feature type="region of interest" description="Disordered" evidence="8">
    <location>
        <begin position="1"/>
        <end position="20"/>
    </location>
</feature>
<dbReference type="InterPro" id="IPR026902">
    <property type="entry name" value="RnfC_N"/>
</dbReference>
<dbReference type="AlphaFoldDB" id="A0A9D1K2I7"/>
<dbReference type="Pfam" id="PF01512">
    <property type="entry name" value="Complex1_51K"/>
    <property type="match status" value="1"/>
</dbReference>
<evidence type="ECO:0000259" key="9">
    <source>
        <dbReference type="Pfam" id="PF01512"/>
    </source>
</evidence>
<evidence type="ECO:0000256" key="4">
    <source>
        <dbReference type="ARBA" id="ARBA00022737"/>
    </source>
</evidence>
<protein>
    <submittedName>
        <fullName evidence="11">Electron transport complex subunit RsxC</fullName>
    </submittedName>
</protein>
<comment type="caution">
    <text evidence="11">The sequence shown here is derived from an EMBL/GenBank/DDBJ whole genome shotgun (WGS) entry which is preliminary data.</text>
</comment>
<dbReference type="InterPro" id="IPR037225">
    <property type="entry name" value="Nuo51_FMN-bd_sf"/>
</dbReference>
<evidence type="ECO:0000256" key="3">
    <source>
        <dbReference type="ARBA" id="ARBA00022723"/>
    </source>
</evidence>
<reference evidence="11" key="2">
    <citation type="journal article" date="2021" name="PeerJ">
        <title>Extensive microbial diversity within the chicken gut microbiome revealed by metagenomics and culture.</title>
        <authorList>
            <person name="Gilroy R."/>
            <person name="Ravi A."/>
            <person name="Getino M."/>
            <person name="Pursley I."/>
            <person name="Horton D.L."/>
            <person name="Alikhan N.F."/>
            <person name="Baker D."/>
            <person name="Gharbi K."/>
            <person name="Hall N."/>
            <person name="Watson M."/>
            <person name="Adriaenssens E.M."/>
            <person name="Foster-Nyarko E."/>
            <person name="Jarju S."/>
            <person name="Secka A."/>
            <person name="Antonio M."/>
            <person name="Oren A."/>
            <person name="Chaudhuri R.R."/>
            <person name="La Ragione R."/>
            <person name="Hildebrand F."/>
            <person name="Pallen M.J."/>
        </authorList>
    </citation>
    <scope>NUCLEOTIDE SEQUENCE</scope>
    <source>
        <strain evidence="11">6086</strain>
    </source>
</reference>
<evidence type="ECO:0000313" key="11">
    <source>
        <dbReference type="EMBL" id="HIS78922.1"/>
    </source>
</evidence>
<name>A0A9D1K2I7_9FIRM</name>
<dbReference type="SUPFAM" id="SSF142019">
    <property type="entry name" value="Nqo1 FMN-binding domain-like"/>
    <property type="match status" value="1"/>
</dbReference>
<dbReference type="GO" id="GO:0016020">
    <property type="term" value="C:membrane"/>
    <property type="evidence" value="ECO:0007669"/>
    <property type="project" value="InterPro"/>
</dbReference>
<keyword evidence="3" id="KW-0479">Metal-binding</keyword>
<dbReference type="GO" id="GO:0051539">
    <property type="term" value="F:4 iron, 4 sulfur cluster binding"/>
    <property type="evidence" value="ECO:0007669"/>
    <property type="project" value="UniProtKB-KW"/>
</dbReference>
<dbReference type="Gene3D" id="3.40.50.11540">
    <property type="entry name" value="NADH-ubiquinone oxidoreductase 51kDa subunit"/>
    <property type="match status" value="1"/>
</dbReference>
<dbReference type="GO" id="GO:0009055">
    <property type="term" value="F:electron transfer activity"/>
    <property type="evidence" value="ECO:0007669"/>
    <property type="project" value="InterPro"/>
</dbReference>
<evidence type="ECO:0000256" key="1">
    <source>
        <dbReference type="ARBA" id="ARBA00022448"/>
    </source>
</evidence>
<evidence type="ECO:0000259" key="10">
    <source>
        <dbReference type="Pfam" id="PF13375"/>
    </source>
</evidence>
<evidence type="ECO:0000313" key="12">
    <source>
        <dbReference type="Proteomes" id="UP000824141"/>
    </source>
</evidence>
<feature type="domain" description="RnfC Barrel sandwich hybrid" evidence="10">
    <location>
        <begin position="9"/>
        <end position="107"/>
    </location>
</feature>
<feature type="non-terminal residue" evidence="11">
    <location>
        <position position="261"/>
    </location>
</feature>
<keyword evidence="4" id="KW-0677">Repeat</keyword>
<dbReference type="PANTHER" id="PTHR43034:SF2">
    <property type="entry name" value="ION-TRANSLOCATING OXIDOREDUCTASE COMPLEX SUBUNIT C"/>
    <property type="match status" value="1"/>
</dbReference>
<dbReference type="InterPro" id="IPR010208">
    <property type="entry name" value="Ion_transpt_RnfC/RsxC"/>
</dbReference>
<dbReference type="PANTHER" id="PTHR43034">
    <property type="entry name" value="ION-TRANSLOCATING OXIDOREDUCTASE COMPLEX SUBUNIT C"/>
    <property type="match status" value="1"/>
</dbReference>
<evidence type="ECO:0000256" key="2">
    <source>
        <dbReference type="ARBA" id="ARBA00022485"/>
    </source>
</evidence>
<evidence type="ECO:0000256" key="6">
    <source>
        <dbReference type="ARBA" id="ARBA00023004"/>
    </source>
</evidence>
<dbReference type="InterPro" id="IPR011538">
    <property type="entry name" value="Nuo51_FMN-bd"/>
</dbReference>
<organism evidence="11 12">
    <name type="scientific">Candidatus Caccousia stercoris</name>
    <dbReference type="NCBI Taxonomy" id="2840723"/>
    <lineage>
        <taxon>Bacteria</taxon>
        <taxon>Bacillati</taxon>
        <taxon>Bacillota</taxon>
        <taxon>Clostridia</taxon>
        <taxon>Eubacteriales</taxon>
        <taxon>Oscillospiraceae</taxon>
        <taxon>Oscillospiraceae incertae sedis</taxon>
        <taxon>Candidatus Caccousia</taxon>
    </lineage>
</organism>
<evidence type="ECO:0000256" key="8">
    <source>
        <dbReference type="SAM" id="MobiDB-lite"/>
    </source>
</evidence>
<reference evidence="11" key="1">
    <citation type="submission" date="2020-10" db="EMBL/GenBank/DDBJ databases">
        <authorList>
            <person name="Gilroy R."/>
        </authorList>
    </citation>
    <scope>NUCLEOTIDE SEQUENCE</scope>
    <source>
        <strain evidence="11">6086</strain>
    </source>
</reference>
<keyword evidence="5" id="KW-0249">Electron transport</keyword>
<feature type="domain" description="NADH-ubiquinone oxidoreductase 51kDa subunit FMN-binding" evidence="9">
    <location>
        <begin position="129"/>
        <end position="260"/>
    </location>
</feature>
<keyword evidence="1" id="KW-0813">Transport</keyword>